<protein>
    <recommendedName>
        <fullName evidence="4">Zinc-finger domain-containing protein</fullName>
    </recommendedName>
</protein>
<accession>A0A6P1P2T4</accession>
<evidence type="ECO:0000256" key="1">
    <source>
        <dbReference type="SAM" id="MobiDB-lite"/>
    </source>
</evidence>
<gene>
    <name evidence="2" type="ORF">GU926_15195</name>
</gene>
<feature type="region of interest" description="Disordered" evidence="1">
    <location>
        <begin position="1"/>
        <end position="23"/>
    </location>
</feature>
<dbReference type="RefSeq" id="WP_160693373.1">
    <property type="nucleotide sequence ID" value="NZ_CP047897.1"/>
</dbReference>
<reference evidence="2 3" key="1">
    <citation type="submission" date="2020-01" db="EMBL/GenBank/DDBJ databases">
        <authorList>
            <person name="Kim M."/>
        </authorList>
    </citation>
    <scope>NUCLEOTIDE SEQUENCE [LARGE SCALE GENOMIC DNA]</scope>
    <source>
        <strain evidence="2 3">BT10</strain>
    </source>
</reference>
<dbReference type="KEGG" id="nib:GU926_15195"/>
<feature type="compositionally biased region" description="Basic and acidic residues" evidence="1">
    <location>
        <begin position="7"/>
        <end position="23"/>
    </location>
</feature>
<dbReference type="EMBL" id="CP047897">
    <property type="protein sequence ID" value="QHL88700.1"/>
    <property type="molecule type" value="Genomic_DNA"/>
</dbReference>
<proteinExistence type="predicted"/>
<dbReference type="Proteomes" id="UP000464214">
    <property type="component" value="Chromosome"/>
</dbReference>
<dbReference type="AlphaFoldDB" id="A0A6P1P2T4"/>
<name>A0A6P1P2T4_9BACT</name>
<evidence type="ECO:0000313" key="2">
    <source>
        <dbReference type="EMBL" id="QHL88700.1"/>
    </source>
</evidence>
<evidence type="ECO:0008006" key="4">
    <source>
        <dbReference type="Google" id="ProtNLM"/>
    </source>
</evidence>
<organism evidence="2 3">
    <name type="scientific">Nibribacter ruber</name>
    <dbReference type="NCBI Taxonomy" id="2698458"/>
    <lineage>
        <taxon>Bacteria</taxon>
        <taxon>Pseudomonadati</taxon>
        <taxon>Bacteroidota</taxon>
        <taxon>Cytophagia</taxon>
        <taxon>Cytophagales</taxon>
        <taxon>Hymenobacteraceae</taxon>
        <taxon>Nibribacter</taxon>
    </lineage>
</organism>
<keyword evidence="3" id="KW-1185">Reference proteome</keyword>
<evidence type="ECO:0000313" key="3">
    <source>
        <dbReference type="Proteomes" id="UP000464214"/>
    </source>
</evidence>
<sequence>MMGTTITDEKMSSSASEENHQSDCEKVVNVFEKWLEGKASEADEEFLAEQADECSPCFESIDKQNQFVQFLNNALRRPGTPASLVDTIKSKIHHSA</sequence>